<keyword evidence="6 7" id="KW-0472">Membrane</keyword>
<keyword evidence="5 7" id="KW-1133">Transmembrane helix</keyword>
<evidence type="ECO:0000256" key="1">
    <source>
        <dbReference type="ARBA" id="ARBA00004651"/>
    </source>
</evidence>
<evidence type="ECO:0000313" key="10">
    <source>
        <dbReference type="Proteomes" id="UP000297975"/>
    </source>
</evidence>
<name>A0A4Y8IG83_9BACI</name>
<keyword evidence="10" id="KW-1185">Reference proteome</keyword>
<feature type="domain" description="Polysaccharide chain length determinant N-terminal" evidence="8">
    <location>
        <begin position="3"/>
        <end position="95"/>
    </location>
</feature>
<accession>A0A4Y8IG83</accession>
<dbReference type="Proteomes" id="UP000297975">
    <property type="component" value="Unassembled WGS sequence"/>
</dbReference>
<comment type="caution">
    <text evidence="9">The sequence shown here is derived from an EMBL/GenBank/DDBJ whole genome shotgun (WGS) entry which is preliminary data.</text>
</comment>
<evidence type="ECO:0000256" key="6">
    <source>
        <dbReference type="ARBA" id="ARBA00023136"/>
    </source>
</evidence>
<evidence type="ECO:0000256" key="4">
    <source>
        <dbReference type="ARBA" id="ARBA00022692"/>
    </source>
</evidence>
<dbReference type="EMBL" id="SOPW01000018">
    <property type="protein sequence ID" value="TFB14167.1"/>
    <property type="molecule type" value="Genomic_DNA"/>
</dbReference>
<evidence type="ECO:0000259" key="8">
    <source>
        <dbReference type="Pfam" id="PF02706"/>
    </source>
</evidence>
<proteinExistence type="inferred from homology"/>
<keyword evidence="4 7" id="KW-0812">Transmembrane</keyword>
<comment type="similarity">
    <text evidence="2">Belongs to the CpsC/CapA family.</text>
</comment>
<evidence type="ECO:0000256" key="7">
    <source>
        <dbReference type="SAM" id="Phobius"/>
    </source>
</evidence>
<keyword evidence="3" id="KW-1003">Cell membrane</keyword>
<comment type="subcellular location">
    <subcellularLocation>
        <location evidence="1">Cell membrane</location>
        <topology evidence="1">Multi-pass membrane protein</topology>
    </subcellularLocation>
</comment>
<evidence type="ECO:0000313" key="9">
    <source>
        <dbReference type="EMBL" id="TFB14167.1"/>
    </source>
</evidence>
<evidence type="ECO:0000256" key="2">
    <source>
        <dbReference type="ARBA" id="ARBA00006683"/>
    </source>
</evidence>
<reference evidence="9 10" key="1">
    <citation type="submission" date="2019-03" db="EMBL/GenBank/DDBJ databases">
        <authorList>
            <person name="He R.-H."/>
        </authorList>
    </citation>
    <scope>NUCLEOTIDE SEQUENCE [LARGE SCALE GENOMIC DNA]</scope>
    <source>
        <strain evidence="10">SH 714</strain>
    </source>
</reference>
<dbReference type="OrthoDB" id="2360475at2"/>
<dbReference type="InterPro" id="IPR050445">
    <property type="entry name" value="Bact_polysacc_biosynth/exp"/>
</dbReference>
<dbReference type="InterPro" id="IPR003856">
    <property type="entry name" value="LPS_length_determ_N"/>
</dbReference>
<feature type="transmembrane region" description="Helical" evidence="7">
    <location>
        <begin position="176"/>
        <end position="196"/>
    </location>
</feature>
<organism evidence="9 10">
    <name type="scientific">Filobacillus milosensis</name>
    <dbReference type="NCBI Taxonomy" id="94137"/>
    <lineage>
        <taxon>Bacteria</taxon>
        <taxon>Bacillati</taxon>
        <taxon>Bacillota</taxon>
        <taxon>Bacilli</taxon>
        <taxon>Bacillales</taxon>
        <taxon>Bacillaceae</taxon>
        <taxon>Filobacillus</taxon>
    </lineage>
</organism>
<dbReference type="AlphaFoldDB" id="A0A4Y8IG83"/>
<feature type="transmembrane region" description="Helical" evidence="7">
    <location>
        <begin position="18"/>
        <end position="40"/>
    </location>
</feature>
<protein>
    <submittedName>
        <fullName evidence="9">Capsular biosynthesis protein</fullName>
    </submittedName>
</protein>
<sequence length="248" mass="27279">MEETISLNEIFSVLKKRIWLIISITLLALIISFLATMYIITPRYEASSQFMVTQKETFRDLNYNVNDIRTNVELINTYNVIIKSPRILDQVIEELNLDLSVGQLAGKLNVSNAQGSQVVNVMVTDVDPFLAEDIANTTVEVFQNTIPLLMNVDNVSVLSAADVGANPSPISPNLTLNLAISIVLGLMSGVGLAFVLEYFDQSIKSEEDIERELGLPVMGVIPTITDGNIKSIDSSKQFSRKRGGQRGA</sequence>
<dbReference type="GO" id="GO:0004713">
    <property type="term" value="F:protein tyrosine kinase activity"/>
    <property type="evidence" value="ECO:0007669"/>
    <property type="project" value="TreeGrafter"/>
</dbReference>
<dbReference type="GO" id="GO:0005886">
    <property type="term" value="C:plasma membrane"/>
    <property type="evidence" value="ECO:0007669"/>
    <property type="project" value="UniProtKB-SubCell"/>
</dbReference>
<dbReference type="PANTHER" id="PTHR32309:SF13">
    <property type="entry name" value="FERRIC ENTEROBACTIN TRANSPORT PROTEIN FEPE"/>
    <property type="match status" value="1"/>
</dbReference>
<dbReference type="PANTHER" id="PTHR32309">
    <property type="entry name" value="TYROSINE-PROTEIN KINASE"/>
    <property type="match status" value="1"/>
</dbReference>
<dbReference type="RefSeq" id="WP_134341112.1">
    <property type="nucleotide sequence ID" value="NZ_SOPW01000018.1"/>
</dbReference>
<gene>
    <name evidence="9" type="ORF">E3U55_14045</name>
</gene>
<evidence type="ECO:0000256" key="3">
    <source>
        <dbReference type="ARBA" id="ARBA00022475"/>
    </source>
</evidence>
<evidence type="ECO:0000256" key="5">
    <source>
        <dbReference type="ARBA" id="ARBA00022989"/>
    </source>
</evidence>
<dbReference type="Pfam" id="PF02706">
    <property type="entry name" value="Wzz"/>
    <property type="match status" value="1"/>
</dbReference>